<dbReference type="EMBL" id="VKME01000008">
    <property type="protein sequence ID" value="MBE0127954.1"/>
    <property type="molecule type" value="Genomic_DNA"/>
</dbReference>
<organism evidence="1 2">
    <name type="scientific">Citrobacter amalonaticus</name>
    <dbReference type="NCBI Taxonomy" id="35703"/>
    <lineage>
        <taxon>Bacteria</taxon>
        <taxon>Pseudomonadati</taxon>
        <taxon>Pseudomonadota</taxon>
        <taxon>Gammaproteobacteria</taxon>
        <taxon>Enterobacterales</taxon>
        <taxon>Enterobacteriaceae</taxon>
        <taxon>Citrobacter</taxon>
    </lineage>
</organism>
<accession>A0A8I0MJF2</accession>
<reference evidence="1" key="1">
    <citation type="submission" date="2019-07" db="EMBL/GenBank/DDBJ databases">
        <title>KPC-2 carbapenem resistent Enterobacterales isolates from Germany.</title>
        <authorList>
            <person name="Yao Y."/>
            <person name="Falgenhauer L."/>
            <person name="Imirzalioglu C."/>
            <person name="Chakraborty T."/>
        </authorList>
    </citation>
    <scope>NUCLEOTIDE SEQUENCE</scope>
    <source>
        <strain evidence="1">CA13304</strain>
    </source>
</reference>
<dbReference type="AlphaFoldDB" id="A0A8I0MJF2"/>
<comment type="caution">
    <text evidence="1">The sequence shown here is derived from an EMBL/GenBank/DDBJ whole genome shotgun (WGS) entry which is preliminary data.</text>
</comment>
<gene>
    <name evidence="1" type="ORF">FOT72_07910</name>
</gene>
<dbReference type="RefSeq" id="WP_192478173.1">
    <property type="nucleotide sequence ID" value="NZ_VKME01000008.1"/>
</dbReference>
<proteinExistence type="predicted"/>
<sequence length="245" mass="28309">MLQAILNGKARRVSLPGGDTQSWRSVFQRYEDLLTAAFWGRMSYLSDTSLQTVLTSLLGVDVKNWGAFESIAFWPKYDFPPTISTHVAEWVSKEDRYAEPDVILKFTHAALLIEVKPPAGGQQYKQQWYKEIYGWQNSEDKKPALHFLALGNLPEKHSAWFAELKHNFPEATFHGLEWRTVREKIQYPETAWASQQERRIIQDCLNALALYKVSPPLQSWQPLLDYLSSQYLPTTFSFFAGNHHV</sequence>
<protein>
    <submittedName>
        <fullName evidence="1">Uncharacterized protein</fullName>
    </submittedName>
</protein>
<evidence type="ECO:0000313" key="2">
    <source>
        <dbReference type="Proteomes" id="UP000656723"/>
    </source>
</evidence>
<dbReference type="Proteomes" id="UP000656723">
    <property type="component" value="Unassembled WGS sequence"/>
</dbReference>
<name>A0A8I0MJF2_CITAM</name>
<evidence type="ECO:0000313" key="1">
    <source>
        <dbReference type="EMBL" id="MBE0127954.1"/>
    </source>
</evidence>